<feature type="domain" description="NlpC/P60" evidence="6">
    <location>
        <begin position="226"/>
        <end position="357"/>
    </location>
</feature>
<accession>A0ABW5R9J6</accession>
<evidence type="ECO:0000259" key="6">
    <source>
        <dbReference type="PROSITE" id="PS51935"/>
    </source>
</evidence>
<dbReference type="Proteomes" id="UP001597497">
    <property type="component" value="Unassembled WGS sequence"/>
</dbReference>
<evidence type="ECO:0000256" key="2">
    <source>
        <dbReference type="ARBA" id="ARBA00022670"/>
    </source>
</evidence>
<feature type="signal peptide" evidence="5">
    <location>
        <begin position="1"/>
        <end position="25"/>
    </location>
</feature>
<dbReference type="Pfam" id="PF00877">
    <property type="entry name" value="NLPC_P60"/>
    <property type="match status" value="1"/>
</dbReference>
<evidence type="ECO:0000256" key="4">
    <source>
        <dbReference type="ARBA" id="ARBA00022807"/>
    </source>
</evidence>
<evidence type="ECO:0000256" key="5">
    <source>
        <dbReference type="SAM" id="SignalP"/>
    </source>
</evidence>
<evidence type="ECO:0000256" key="3">
    <source>
        <dbReference type="ARBA" id="ARBA00022801"/>
    </source>
</evidence>
<comment type="similarity">
    <text evidence="1">Belongs to the peptidase C40 family.</text>
</comment>
<evidence type="ECO:0000313" key="8">
    <source>
        <dbReference type="Proteomes" id="UP001597497"/>
    </source>
</evidence>
<dbReference type="InterPro" id="IPR038765">
    <property type="entry name" value="Papain-like_cys_pep_sf"/>
</dbReference>
<keyword evidence="5" id="KW-0732">Signal</keyword>
<organism evidence="7 8">
    <name type="scientific">Marinicrinis sediminis</name>
    <dbReference type="NCBI Taxonomy" id="1652465"/>
    <lineage>
        <taxon>Bacteria</taxon>
        <taxon>Bacillati</taxon>
        <taxon>Bacillota</taxon>
        <taxon>Bacilli</taxon>
        <taxon>Bacillales</taxon>
        <taxon>Paenibacillaceae</taxon>
    </lineage>
</organism>
<dbReference type="PANTHER" id="PTHR47053:SF1">
    <property type="entry name" value="MUREIN DD-ENDOPEPTIDASE MEPH-RELATED"/>
    <property type="match status" value="1"/>
</dbReference>
<dbReference type="PROSITE" id="PS51935">
    <property type="entry name" value="NLPC_P60"/>
    <property type="match status" value="1"/>
</dbReference>
<dbReference type="RefSeq" id="WP_379928888.1">
    <property type="nucleotide sequence ID" value="NZ_JBHUMM010000010.1"/>
</dbReference>
<dbReference type="Gene3D" id="3.90.1720.10">
    <property type="entry name" value="endopeptidase domain like (from Nostoc punctiforme)"/>
    <property type="match status" value="1"/>
</dbReference>
<keyword evidence="3" id="KW-0378">Hydrolase</keyword>
<dbReference type="SUPFAM" id="SSF54001">
    <property type="entry name" value="Cysteine proteinases"/>
    <property type="match status" value="1"/>
</dbReference>
<protein>
    <submittedName>
        <fullName evidence="7">C40 family peptidase</fullName>
    </submittedName>
</protein>
<keyword evidence="4" id="KW-0788">Thiol protease</keyword>
<keyword evidence="8" id="KW-1185">Reference proteome</keyword>
<comment type="caution">
    <text evidence="7">The sequence shown here is derived from an EMBL/GenBank/DDBJ whole genome shotgun (WGS) entry which is preliminary data.</text>
</comment>
<dbReference type="InterPro" id="IPR051202">
    <property type="entry name" value="Peptidase_C40"/>
</dbReference>
<gene>
    <name evidence="7" type="ORF">ACFSUC_07375</name>
</gene>
<evidence type="ECO:0000256" key="1">
    <source>
        <dbReference type="ARBA" id="ARBA00007074"/>
    </source>
</evidence>
<evidence type="ECO:0000313" key="7">
    <source>
        <dbReference type="EMBL" id="MFD2671426.1"/>
    </source>
</evidence>
<dbReference type="PANTHER" id="PTHR47053">
    <property type="entry name" value="MUREIN DD-ENDOPEPTIDASE MEPH-RELATED"/>
    <property type="match status" value="1"/>
</dbReference>
<sequence>MKRKVFWSLAVATLVILLAATGCNDQDHVLNEKNNDAERFEMQMNTGGGQQTTQALDADVAIPFTYIEGSPYVSITRLLELTGFHSDFDVQTNAYGIGDHDVTYQIFMNSNQVSREDAKMTLDRNSVEIEGTPYLPVDGLQKLFGDQLHMDMQESQVVLHRNGEDPSMEMKSLNVKMLESDARDEGTEPFFQDDPNDPFKDEDVMSLLSDGMKPVNARTAQPVLKDININKMLDKAEDFLGVKYDFGADPYPESGTFDCSSYVRYIYGKYGVDLPRVSRNQAKKGEYVSRKSLRKGDLMFFYVPGRFKTNKTVGHVGIYMGDGKMIHSSPSPKDGVQVTSIHKSYWEKTYLKSRRLVY</sequence>
<feature type="chain" id="PRO_5045733602" evidence="5">
    <location>
        <begin position="26"/>
        <end position="358"/>
    </location>
</feature>
<proteinExistence type="inferred from homology"/>
<dbReference type="PROSITE" id="PS51257">
    <property type="entry name" value="PROKAR_LIPOPROTEIN"/>
    <property type="match status" value="1"/>
</dbReference>
<dbReference type="EMBL" id="JBHUMM010000010">
    <property type="protein sequence ID" value="MFD2671426.1"/>
    <property type="molecule type" value="Genomic_DNA"/>
</dbReference>
<name>A0ABW5R9J6_9BACL</name>
<reference evidence="8" key="1">
    <citation type="journal article" date="2019" name="Int. J. Syst. Evol. Microbiol.">
        <title>The Global Catalogue of Microorganisms (GCM) 10K type strain sequencing project: providing services to taxonomists for standard genome sequencing and annotation.</title>
        <authorList>
            <consortium name="The Broad Institute Genomics Platform"/>
            <consortium name="The Broad Institute Genome Sequencing Center for Infectious Disease"/>
            <person name="Wu L."/>
            <person name="Ma J."/>
        </authorList>
    </citation>
    <scope>NUCLEOTIDE SEQUENCE [LARGE SCALE GENOMIC DNA]</scope>
    <source>
        <strain evidence="8">KCTC 33676</strain>
    </source>
</reference>
<keyword evidence="2" id="KW-0645">Protease</keyword>
<dbReference type="InterPro" id="IPR000064">
    <property type="entry name" value="NLP_P60_dom"/>
</dbReference>